<dbReference type="AlphaFoldDB" id="A0A1M7P9B3"/>
<dbReference type="Pfam" id="PF00950">
    <property type="entry name" value="ABC-3"/>
    <property type="match status" value="1"/>
</dbReference>
<evidence type="ECO:0000256" key="3">
    <source>
        <dbReference type="ARBA" id="ARBA00022692"/>
    </source>
</evidence>
<feature type="transmembrane region" description="Helical" evidence="7">
    <location>
        <begin position="229"/>
        <end position="250"/>
    </location>
</feature>
<comment type="similarity">
    <text evidence="2 6">Belongs to the ABC-3 integral membrane protein family.</text>
</comment>
<feature type="transmembrane region" description="Helical" evidence="7">
    <location>
        <begin position="256"/>
        <end position="276"/>
    </location>
</feature>
<name>A0A1M7P9B3_9ACTN</name>
<dbReference type="Gene3D" id="1.10.3470.10">
    <property type="entry name" value="ABC transporter involved in vitamin B12 uptake, BtuC"/>
    <property type="match status" value="1"/>
</dbReference>
<dbReference type="EMBL" id="FRCS01000003">
    <property type="protein sequence ID" value="SHN12827.1"/>
    <property type="molecule type" value="Genomic_DNA"/>
</dbReference>
<proteinExistence type="inferred from homology"/>
<keyword evidence="6" id="KW-0813">Transport</keyword>
<dbReference type="GO" id="GO:0043190">
    <property type="term" value="C:ATP-binding cassette (ABC) transporter complex"/>
    <property type="evidence" value="ECO:0007669"/>
    <property type="project" value="InterPro"/>
</dbReference>
<dbReference type="PANTHER" id="PTHR30477:SF13">
    <property type="entry name" value="IRON TRANSPORT SYSTEM MEMBRANE PROTEIN HI_0360-RELATED"/>
    <property type="match status" value="1"/>
</dbReference>
<feature type="transmembrane region" description="Helical" evidence="7">
    <location>
        <begin position="146"/>
        <end position="169"/>
    </location>
</feature>
<evidence type="ECO:0000256" key="2">
    <source>
        <dbReference type="ARBA" id="ARBA00008034"/>
    </source>
</evidence>
<keyword evidence="4 7" id="KW-1133">Transmembrane helix</keyword>
<dbReference type="Proteomes" id="UP000184440">
    <property type="component" value="Unassembled WGS sequence"/>
</dbReference>
<feature type="transmembrane region" description="Helical" evidence="7">
    <location>
        <begin position="59"/>
        <end position="85"/>
    </location>
</feature>
<evidence type="ECO:0000256" key="5">
    <source>
        <dbReference type="ARBA" id="ARBA00023136"/>
    </source>
</evidence>
<dbReference type="SUPFAM" id="SSF50969">
    <property type="entry name" value="YVTN repeat-like/Quinoprotein amine dehydrogenase"/>
    <property type="match status" value="1"/>
</dbReference>
<protein>
    <submittedName>
        <fullName evidence="8">ABC-type Mn2+/Zn2+ transport system, permease component</fullName>
    </submittedName>
</protein>
<feature type="transmembrane region" description="Helical" evidence="7">
    <location>
        <begin position="105"/>
        <end position="125"/>
    </location>
</feature>
<sequence>MNFIFSIVALMLTALVEPFTVPFVIRALLGGVLLAAVCALVGVWVIARGMTFLGEAMSHGMLPGVAVASILGGSLVVGAATSAFAMALGVNALRHSREFGRDTSIGLLFVGLLSIGVIVVSHSRSFATDLTAFLFGDVLAIRSPDLLLLAAAALVVAGVTAVCYRPFLALTFDARKARTLGLRPDVTNAVMLTLLTITMAVAFSVVGTLLAFGMLIAPSAAAMLVARRLPVVMLTAFGIGTVATVIGLWISWFAATAAGATIAAVAVLLFFLILGARRIREASPRGSALTAAAMTVVLTLSGCASADEPVQKTDETPHGYVAGAEELPEPQSAIAYASLGSRRLRLLDLITETEKVIELPFSARRIVEDGRFVYVTDGDRRLEIVDAGVWTVDHGDHVHYYRAPARSVGTITFATRIETIVGSEAHTTIGTADGRVTVIDRRKLGSGEIVELARIASAGDTPLAVPYADQLLVAADGRLVATDAGGAPSGALDVPCAAPRGWAVLRAGAVIACDSRIVRIKRQGERLMATTTAVPRAPIPPNGFVYRPRSNEAAVADRSGIWSVHAAEATVRYVAATGRRLAVAASPADGSTVLALDESGALTSYDLATGTALRTVPVLASSTGASLTLDINRAYLTEPRARLIHEIDYRDGLRTARTLRAADQPDLAVEVGR</sequence>
<keyword evidence="3 6" id="KW-0812">Transmembrane</keyword>
<dbReference type="GO" id="GO:0055085">
    <property type="term" value="P:transmembrane transport"/>
    <property type="evidence" value="ECO:0007669"/>
    <property type="project" value="InterPro"/>
</dbReference>
<dbReference type="NCBIfam" id="NF040871">
    <property type="entry name" value="AztB"/>
    <property type="match status" value="1"/>
</dbReference>
<reference evidence="8 9" key="1">
    <citation type="submission" date="2016-11" db="EMBL/GenBank/DDBJ databases">
        <authorList>
            <person name="Jaros S."/>
            <person name="Januszkiewicz K."/>
            <person name="Wedrychowicz H."/>
        </authorList>
    </citation>
    <scope>NUCLEOTIDE SEQUENCE [LARGE SCALE GENOMIC DNA]</scope>
    <source>
        <strain evidence="8 9">DSM 46144</strain>
    </source>
</reference>
<dbReference type="SUPFAM" id="SSF81345">
    <property type="entry name" value="ABC transporter involved in vitamin B12 uptake, BtuC"/>
    <property type="match status" value="1"/>
</dbReference>
<dbReference type="GO" id="GO:0010043">
    <property type="term" value="P:response to zinc ion"/>
    <property type="evidence" value="ECO:0007669"/>
    <property type="project" value="TreeGrafter"/>
</dbReference>
<dbReference type="CDD" id="cd06550">
    <property type="entry name" value="TM_ABC_iron-siderophores_like"/>
    <property type="match status" value="1"/>
</dbReference>
<gene>
    <name evidence="8" type="ORF">SAMN05443668_10343</name>
</gene>
<evidence type="ECO:0000256" key="6">
    <source>
        <dbReference type="RuleBase" id="RU003943"/>
    </source>
</evidence>
<comment type="subcellular location">
    <subcellularLocation>
        <location evidence="6">Cell membrane</location>
        <topology evidence="6">Multi-pass membrane protein</topology>
    </subcellularLocation>
    <subcellularLocation>
        <location evidence="1">Membrane</location>
        <topology evidence="1">Multi-pass membrane protein</topology>
    </subcellularLocation>
</comment>
<feature type="transmembrane region" description="Helical" evidence="7">
    <location>
        <begin position="28"/>
        <end position="47"/>
    </location>
</feature>
<dbReference type="Gene3D" id="2.130.10.10">
    <property type="entry name" value="YVTN repeat-like/Quinoprotein amine dehydrogenase"/>
    <property type="match status" value="1"/>
</dbReference>
<evidence type="ECO:0000256" key="4">
    <source>
        <dbReference type="ARBA" id="ARBA00022989"/>
    </source>
</evidence>
<evidence type="ECO:0000313" key="8">
    <source>
        <dbReference type="EMBL" id="SHN12827.1"/>
    </source>
</evidence>
<dbReference type="InterPro" id="IPR037294">
    <property type="entry name" value="ABC_BtuC-like"/>
</dbReference>
<accession>A0A1M7P9B3</accession>
<keyword evidence="5 7" id="KW-0472">Membrane</keyword>
<evidence type="ECO:0000256" key="7">
    <source>
        <dbReference type="SAM" id="Phobius"/>
    </source>
</evidence>
<keyword evidence="9" id="KW-1185">Reference proteome</keyword>
<dbReference type="InterPro" id="IPR015943">
    <property type="entry name" value="WD40/YVTN_repeat-like_dom_sf"/>
</dbReference>
<evidence type="ECO:0000256" key="1">
    <source>
        <dbReference type="ARBA" id="ARBA00004141"/>
    </source>
</evidence>
<feature type="transmembrane region" description="Helical" evidence="7">
    <location>
        <begin position="189"/>
        <end position="217"/>
    </location>
</feature>
<organism evidence="8 9">
    <name type="scientific">Cryptosporangium aurantiacum</name>
    <dbReference type="NCBI Taxonomy" id="134849"/>
    <lineage>
        <taxon>Bacteria</taxon>
        <taxon>Bacillati</taxon>
        <taxon>Actinomycetota</taxon>
        <taxon>Actinomycetes</taxon>
        <taxon>Cryptosporangiales</taxon>
        <taxon>Cryptosporangiaceae</taxon>
        <taxon>Cryptosporangium</taxon>
    </lineage>
</organism>
<dbReference type="InterPro" id="IPR011044">
    <property type="entry name" value="Quino_amine_DH_bsu"/>
</dbReference>
<dbReference type="InterPro" id="IPR001626">
    <property type="entry name" value="ABC_TroCD"/>
</dbReference>
<evidence type="ECO:0000313" key="9">
    <source>
        <dbReference type="Proteomes" id="UP000184440"/>
    </source>
</evidence>
<dbReference type="PANTHER" id="PTHR30477">
    <property type="entry name" value="ABC-TRANSPORTER METAL-BINDING PROTEIN"/>
    <property type="match status" value="1"/>
</dbReference>
<dbReference type="STRING" id="134849.SAMN05443668_10343"/>